<dbReference type="Pfam" id="PF00685">
    <property type="entry name" value="Sulfotransfer_1"/>
    <property type="match status" value="1"/>
</dbReference>
<dbReference type="PANTHER" id="PTHR10605:SF56">
    <property type="entry name" value="BIFUNCTIONAL HEPARAN SULFATE N-DEACETYLASE_N-SULFOTRANSFERASE"/>
    <property type="match status" value="1"/>
</dbReference>
<reference evidence="4 5" key="1">
    <citation type="submission" date="2019-08" db="EMBL/GenBank/DDBJ databases">
        <title>Deep-cultivation of Planctomycetes and their phenomic and genomic characterization uncovers novel biology.</title>
        <authorList>
            <person name="Wiegand S."/>
            <person name="Jogler M."/>
            <person name="Boedeker C."/>
            <person name="Pinto D."/>
            <person name="Vollmers J."/>
            <person name="Rivas-Marin E."/>
            <person name="Kohn T."/>
            <person name="Peeters S.H."/>
            <person name="Heuer A."/>
            <person name="Rast P."/>
            <person name="Oberbeckmann S."/>
            <person name="Bunk B."/>
            <person name="Jeske O."/>
            <person name="Meyerdierks A."/>
            <person name="Storesund J.E."/>
            <person name="Kallscheuer N."/>
            <person name="Luecker S."/>
            <person name="Lage O.M."/>
            <person name="Pohl T."/>
            <person name="Merkel B.J."/>
            <person name="Hornburger P."/>
            <person name="Mueller R.-W."/>
            <person name="Bruemmer F."/>
            <person name="Labrenz M."/>
            <person name="Spormann A.M."/>
            <person name="Op den Camp H."/>
            <person name="Overmann J."/>
            <person name="Amann R."/>
            <person name="Jetten M.S.M."/>
            <person name="Mascher T."/>
            <person name="Medema M.H."/>
            <person name="Devos D.P."/>
            <person name="Kaster A.-K."/>
            <person name="Ovreas L."/>
            <person name="Rohde M."/>
            <person name="Galperin M.Y."/>
            <person name="Jogler C."/>
        </authorList>
    </citation>
    <scope>NUCLEOTIDE SEQUENCE [LARGE SCALE GENOMIC DNA]</scope>
    <source>
        <strain evidence="4 5">Pr1d</strain>
    </source>
</reference>
<evidence type="ECO:0000313" key="5">
    <source>
        <dbReference type="Proteomes" id="UP000323917"/>
    </source>
</evidence>
<dbReference type="EMBL" id="CP042913">
    <property type="protein sequence ID" value="QEG36993.1"/>
    <property type="molecule type" value="Genomic_DNA"/>
</dbReference>
<protein>
    <submittedName>
        <fullName evidence="4">Sulfotransferase domain protein</fullName>
    </submittedName>
</protein>
<evidence type="ECO:0000259" key="3">
    <source>
        <dbReference type="Pfam" id="PF00685"/>
    </source>
</evidence>
<name>A0A5B9QSV4_9BACT</name>
<keyword evidence="1 4" id="KW-0808">Transferase</keyword>
<dbReference type="InterPro" id="IPR000863">
    <property type="entry name" value="Sulfotransferase_dom"/>
</dbReference>
<dbReference type="Gene3D" id="3.40.50.300">
    <property type="entry name" value="P-loop containing nucleotide triphosphate hydrolases"/>
    <property type="match status" value="1"/>
</dbReference>
<sequence>MAFPNVLLIGAMKSGTTGLYIDLATHPNVYLAQDKEPGRLCTDRMLTKEGRQEYAELYAGAHKSQLVLDASTNYAKRPDYDGVVSRALNVLPEGFKVIYVVRHPIDRILSQHHHEYSAGLVSGAVDTDIRRHSRYIDYSSYAYQLQPWLEAIGRDRVKVVGFEDYKSRRQEIVADVGEFLGLAPQGFKIKFEKVYNKSDGKPVKTSFWKGVAGNSLYKNFVRRMLPPKLRLAMYQWLLPPAPEKPPGPSQATLEWLRESLADDVHQLSNILGLSEPLWSDFPKAVDPELSRAPYANQKAVHASGT</sequence>
<dbReference type="KEGG" id="bgok:Pr1d_43330"/>
<feature type="domain" description="Sulfotransferase" evidence="3">
    <location>
        <begin position="5"/>
        <end position="183"/>
    </location>
</feature>
<accession>A0A5B9QSV4</accession>
<evidence type="ECO:0000256" key="2">
    <source>
        <dbReference type="ARBA" id="ARBA00023180"/>
    </source>
</evidence>
<dbReference type="RefSeq" id="WP_148075278.1">
    <property type="nucleotide sequence ID" value="NZ_CP042913.1"/>
</dbReference>
<keyword evidence="5" id="KW-1185">Reference proteome</keyword>
<proteinExistence type="predicted"/>
<dbReference type="SUPFAM" id="SSF52540">
    <property type="entry name" value="P-loop containing nucleoside triphosphate hydrolases"/>
    <property type="match status" value="1"/>
</dbReference>
<gene>
    <name evidence="4" type="ORF">Pr1d_43330</name>
</gene>
<organism evidence="4 5">
    <name type="scientific">Bythopirellula goksoeyrii</name>
    <dbReference type="NCBI Taxonomy" id="1400387"/>
    <lineage>
        <taxon>Bacteria</taxon>
        <taxon>Pseudomonadati</taxon>
        <taxon>Planctomycetota</taxon>
        <taxon>Planctomycetia</taxon>
        <taxon>Pirellulales</taxon>
        <taxon>Lacipirellulaceae</taxon>
        <taxon>Bythopirellula</taxon>
    </lineage>
</organism>
<dbReference type="OrthoDB" id="9797480at2"/>
<dbReference type="PANTHER" id="PTHR10605">
    <property type="entry name" value="HEPARAN SULFATE SULFOTRANSFERASE"/>
    <property type="match status" value="1"/>
</dbReference>
<dbReference type="InterPro" id="IPR037359">
    <property type="entry name" value="NST/OST"/>
</dbReference>
<dbReference type="AlphaFoldDB" id="A0A5B9QSV4"/>
<keyword evidence="2" id="KW-0325">Glycoprotein</keyword>
<evidence type="ECO:0000256" key="1">
    <source>
        <dbReference type="ARBA" id="ARBA00022679"/>
    </source>
</evidence>
<dbReference type="InterPro" id="IPR027417">
    <property type="entry name" value="P-loop_NTPase"/>
</dbReference>
<dbReference type="Proteomes" id="UP000323917">
    <property type="component" value="Chromosome"/>
</dbReference>
<dbReference type="GO" id="GO:0008146">
    <property type="term" value="F:sulfotransferase activity"/>
    <property type="evidence" value="ECO:0007669"/>
    <property type="project" value="InterPro"/>
</dbReference>
<evidence type="ECO:0000313" key="4">
    <source>
        <dbReference type="EMBL" id="QEG36993.1"/>
    </source>
</evidence>